<dbReference type="AlphaFoldDB" id="A0AB34FST6"/>
<evidence type="ECO:0000259" key="3">
    <source>
        <dbReference type="Pfam" id="PF20237"/>
    </source>
</evidence>
<evidence type="ECO:0000313" key="4">
    <source>
        <dbReference type="EMBL" id="KAJ6442573.1"/>
    </source>
</evidence>
<dbReference type="InterPro" id="IPR046529">
    <property type="entry name" value="DUF6594"/>
</dbReference>
<feature type="transmembrane region" description="Helical" evidence="2">
    <location>
        <begin position="249"/>
        <end position="271"/>
    </location>
</feature>
<evidence type="ECO:0000256" key="2">
    <source>
        <dbReference type="SAM" id="Phobius"/>
    </source>
</evidence>
<organism evidence="4 5">
    <name type="scientific">Purpureocillium lavendulum</name>
    <dbReference type="NCBI Taxonomy" id="1247861"/>
    <lineage>
        <taxon>Eukaryota</taxon>
        <taxon>Fungi</taxon>
        <taxon>Dikarya</taxon>
        <taxon>Ascomycota</taxon>
        <taxon>Pezizomycotina</taxon>
        <taxon>Sordariomycetes</taxon>
        <taxon>Hypocreomycetidae</taxon>
        <taxon>Hypocreales</taxon>
        <taxon>Ophiocordycipitaceae</taxon>
        <taxon>Purpureocillium</taxon>
    </lineage>
</organism>
<feature type="region of interest" description="Disordered" evidence="1">
    <location>
        <begin position="16"/>
        <end position="45"/>
    </location>
</feature>
<keyword evidence="2" id="KW-1133">Transmembrane helix</keyword>
<dbReference type="EMBL" id="JAQHRD010000003">
    <property type="protein sequence ID" value="KAJ6442573.1"/>
    <property type="molecule type" value="Genomic_DNA"/>
</dbReference>
<dbReference type="Pfam" id="PF20237">
    <property type="entry name" value="DUF6594"/>
    <property type="match status" value="1"/>
</dbReference>
<comment type="caution">
    <text evidence="4">The sequence shown here is derived from an EMBL/GenBank/DDBJ whole genome shotgun (WGS) entry which is preliminary data.</text>
</comment>
<sequence length="635" mass="70062">MSLEIPADQPTELISYGVPLTGGHRDGPPLRASAPRERRLGRSRNLSRRASFELKTFAAPHRPAMDEKSKLVAYVARSLSEEEDFHFLRFEFLQRLNIVNLQVRLARRKSRIQRDGEAEADELEGLTTELQQYGETTPAASVPHRTPPAAIRDYQFLRNKKSVKRDEVPHRKLLLQRFFQSESEDFGDPFESHYSYFDDADGKADALRRAMMKYLPAQLAFSRQERHERGREYTEGKPPRVLSALVDRLVRFLIAFTGGVFLVVPMIIMTLHPSQTKSLVTVSVAVLVFSLMLSFVVRVSNVETLVSTATYAAVLVARGVLSAGDLAADALDDVAAPAADEPAVVHGPQEHRKVGHKHQRCRVSAPQRRHKAVLYAVQPAKYKLAVLRAVVRAVHAPAVHGRVYRRQAAQGVEADVHVVAGGGRHNVAQVVQRRLPVDAGEAVAGELGPLGLACVRGAQGRQEAREERGRVDRLVDQAHPFDEREPGRAVVEVADEDVGGARRPGGKGAVAYQHRRHVERLAAVVAEAGQGPREPGQTRSGMPFRQGQIRARPMPPSQMGEVIAGHGEQQVQDVVVVKGQPGDVAGPEPGNRIVVGVGARQRLRRAGGEVMQELKVGHVEGTRRGWRCRGWRCRG</sequence>
<feature type="transmembrane region" description="Helical" evidence="2">
    <location>
        <begin position="278"/>
        <end position="297"/>
    </location>
</feature>
<proteinExistence type="predicted"/>
<dbReference type="Proteomes" id="UP001163105">
    <property type="component" value="Unassembled WGS sequence"/>
</dbReference>
<feature type="compositionally biased region" description="Basic and acidic residues" evidence="1">
    <location>
        <begin position="23"/>
        <end position="40"/>
    </location>
</feature>
<gene>
    <name evidence="4" type="ORF">O9K51_03748</name>
</gene>
<protein>
    <submittedName>
        <fullName evidence="4">Cytochrome p450 oxidoreductase</fullName>
    </submittedName>
</protein>
<reference evidence="4" key="1">
    <citation type="submission" date="2023-01" db="EMBL/GenBank/DDBJ databases">
        <title>The growth and conidiation of Purpureocillium lavendulum are regulated by nitrogen source and histone H3K14 acetylation.</title>
        <authorList>
            <person name="Tang P."/>
            <person name="Han J."/>
            <person name="Zhang C."/>
            <person name="Tang P."/>
            <person name="Qi F."/>
            <person name="Zhang K."/>
            <person name="Liang L."/>
        </authorList>
    </citation>
    <scope>NUCLEOTIDE SEQUENCE</scope>
    <source>
        <strain evidence="4">YMF1.00683</strain>
    </source>
</reference>
<keyword evidence="2" id="KW-0472">Membrane</keyword>
<keyword evidence="2" id="KW-0812">Transmembrane</keyword>
<feature type="domain" description="DUF6594" evidence="3">
    <location>
        <begin position="76"/>
        <end position="316"/>
    </location>
</feature>
<evidence type="ECO:0000313" key="5">
    <source>
        <dbReference type="Proteomes" id="UP001163105"/>
    </source>
</evidence>
<evidence type="ECO:0000256" key="1">
    <source>
        <dbReference type="SAM" id="MobiDB-lite"/>
    </source>
</evidence>
<accession>A0AB34FST6</accession>
<name>A0AB34FST6_9HYPO</name>
<keyword evidence="5" id="KW-1185">Reference proteome</keyword>